<dbReference type="EMBL" id="JPOS01000018">
    <property type="protein sequence ID" value="KGE88732.1"/>
    <property type="molecule type" value="Genomic_DNA"/>
</dbReference>
<evidence type="ECO:0000259" key="3">
    <source>
        <dbReference type="SMART" id="SM00357"/>
    </source>
</evidence>
<dbReference type="STRING" id="1524460.IX84_08760"/>
<comment type="subcellular location">
    <subcellularLocation>
        <location evidence="1">Cytoplasm</location>
    </subcellularLocation>
</comment>
<dbReference type="OrthoDB" id="9805039at2"/>
<sequence length="67" mass="7887">MITGVVQFFLQDKGYGYIRVPETREEFYVHRRNLLQPVERGMAVRFVLRENKQGTYADEVQPVPEKG</sequence>
<gene>
    <name evidence="4" type="ORF">IX84_08760</name>
</gene>
<dbReference type="GO" id="GO:0003676">
    <property type="term" value="F:nucleic acid binding"/>
    <property type="evidence" value="ECO:0007669"/>
    <property type="project" value="InterPro"/>
</dbReference>
<reference evidence="4 5" key="1">
    <citation type="journal article" date="2014" name="Int. J. Syst. Evol. Microbiol.">
        <title>Phaeodactylibacter xiamenensis gen. nov., sp. nov., a member of the family Saprospiraceae isolated from the marine alga Phaeodactylum tricornutum.</title>
        <authorList>
            <person name="Chen Z.Jr."/>
            <person name="Lei X."/>
            <person name="Lai Q."/>
            <person name="Li Y."/>
            <person name="Zhang B."/>
            <person name="Zhang J."/>
            <person name="Zhang H."/>
            <person name="Yang L."/>
            <person name="Zheng W."/>
            <person name="Tian Y."/>
            <person name="Yu Z."/>
            <person name="Xu H.Jr."/>
            <person name="Zheng T."/>
        </authorList>
    </citation>
    <scope>NUCLEOTIDE SEQUENCE [LARGE SCALE GENOMIC DNA]</scope>
    <source>
        <strain evidence="4 5">KD52</strain>
    </source>
</reference>
<dbReference type="SMART" id="SM00357">
    <property type="entry name" value="CSP"/>
    <property type="match status" value="1"/>
</dbReference>
<evidence type="ECO:0000313" key="4">
    <source>
        <dbReference type="EMBL" id="KGE88732.1"/>
    </source>
</evidence>
<dbReference type="PIRSF" id="PIRSF002599">
    <property type="entry name" value="Cold_shock_A"/>
    <property type="match status" value="1"/>
</dbReference>
<feature type="domain" description="Cold-shock" evidence="3">
    <location>
        <begin position="3"/>
        <end position="63"/>
    </location>
</feature>
<keyword evidence="5" id="KW-1185">Reference proteome</keyword>
<dbReference type="GO" id="GO:0005829">
    <property type="term" value="C:cytosol"/>
    <property type="evidence" value="ECO:0007669"/>
    <property type="project" value="UniProtKB-ARBA"/>
</dbReference>
<comment type="caution">
    <text evidence="4">The sequence shown here is derived from an EMBL/GenBank/DDBJ whole genome shotgun (WGS) entry which is preliminary data.</text>
</comment>
<dbReference type="RefSeq" id="WP_044218608.1">
    <property type="nucleotide sequence ID" value="NZ_JBKAGJ010000018.1"/>
</dbReference>
<organism evidence="4 5">
    <name type="scientific">Phaeodactylibacter xiamenensis</name>
    <dbReference type="NCBI Taxonomy" id="1524460"/>
    <lineage>
        <taxon>Bacteria</taxon>
        <taxon>Pseudomonadati</taxon>
        <taxon>Bacteroidota</taxon>
        <taxon>Saprospiria</taxon>
        <taxon>Saprospirales</taxon>
        <taxon>Haliscomenobacteraceae</taxon>
        <taxon>Phaeodactylibacter</taxon>
    </lineage>
</organism>
<evidence type="ECO:0000256" key="2">
    <source>
        <dbReference type="ARBA" id="ARBA00022490"/>
    </source>
</evidence>
<keyword evidence="2" id="KW-0963">Cytoplasm</keyword>
<dbReference type="AlphaFoldDB" id="A0A098SCF9"/>
<accession>A0A098SCF9</accession>
<proteinExistence type="predicted"/>
<dbReference type="Pfam" id="PF00313">
    <property type="entry name" value="CSD"/>
    <property type="match status" value="1"/>
</dbReference>
<dbReference type="SUPFAM" id="SSF50249">
    <property type="entry name" value="Nucleic acid-binding proteins"/>
    <property type="match status" value="1"/>
</dbReference>
<evidence type="ECO:0000256" key="1">
    <source>
        <dbReference type="ARBA" id="ARBA00004496"/>
    </source>
</evidence>
<name>A0A098SCF9_9BACT</name>
<dbReference type="Proteomes" id="UP000029736">
    <property type="component" value="Unassembled WGS sequence"/>
</dbReference>
<dbReference type="Gene3D" id="2.40.50.140">
    <property type="entry name" value="Nucleic acid-binding proteins"/>
    <property type="match status" value="1"/>
</dbReference>
<dbReference type="InterPro" id="IPR012156">
    <property type="entry name" value="Cold_shock_CspA"/>
</dbReference>
<dbReference type="InterPro" id="IPR002059">
    <property type="entry name" value="CSP_DNA-bd"/>
</dbReference>
<evidence type="ECO:0000313" key="5">
    <source>
        <dbReference type="Proteomes" id="UP000029736"/>
    </source>
</evidence>
<dbReference type="InterPro" id="IPR012340">
    <property type="entry name" value="NA-bd_OB-fold"/>
</dbReference>
<protein>
    <recommendedName>
        <fullName evidence="3">Cold-shock domain-containing protein</fullName>
    </recommendedName>
</protein>
<dbReference type="InterPro" id="IPR011129">
    <property type="entry name" value="CSD"/>
</dbReference>